<dbReference type="EMBL" id="LYVJ01000003">
    <property type="protein sequence ID" value="OBU69248.1"/>
    <property type="molecule type" value="Genomic_DNA"/>
</dbReference>
<feature type="region of interest" description="Disordered" evidence="1">
    <location>
        <begin position="33"/>
        <end position="62"/>
    </location>
</feature>
<sequence length="62" mass="6462">MASALYAGDDAAFNRATANIAQSPEVAALAQQGQAAQEQVQVQAQNADAAQRHQPHARSMDA</sequence>
<reference evidence="2 3" key="1">
    <citation type="submission" date="2016-05" db="EMBL/GenBank/DDBJ databases">
        <title>Draft Genome Sequences of Stenotrophomonas maltophilia Strains Sm32COP, Sm41DVV, Sm46PAILV, SmF3, SmF22, SmSOFb1 and SmCVFa1, Isolated from Different Manures, in France.</title>
        <authorList>
            <person name="Nazaret S."/>
            <person name="Bodilis J."/>
        </authorList>
    </citation>
    <scope>NUCLEOTIDE SEQUENCE [LARGE SCALE GENOMIC DNA]</scope>
    <source>
        <strain evidence="2 3">Sm46PAILV</strain>
    </source>
</reference>
<accession>A0A1A6Y223</accession>
<organism evidence="2 3">
    <name type="scientific">Stenotrophomonas maltophilia</name>
    <name type="common">Pseudomonas maltophilia</name>
    <name type="synonym">Xanthomonas maltophilia</name>
    <dbReference type="NCBI Taxonomy" id="40324"/>
    <lineage>
        <taxon>Bacteria</taxon>
        <taxon>Pseudomonadati</taxon>
        <taxon>Pseudomonadota</taxon>
        <taxon>Gammaproteobacteria</taxon>
        <taxon>Lysobacterales</taxon>
        <taxon>Lysobacteraceae</taxon>
        <taxon>Stenotrophomonas</taxon>
        <taxon>Stenotrophomonas maltophilia group</taxon>
    </lineage>
</organism>
<gene>
    <name evidence="2" type="ORF">A9K58_04590</name>
</gene>
<dbReference type="AlphaFoldDB" id="A0A1A6Y223"/>
<name>A0A1A6Y223_STEMA</name>
<evidence type="ECO:0000256" key="1">
    <source>
        <dbReference type="SAM" id="MobiDB-lite"/>
    </source>
</evidence>
<dbReference type="Proteomes" id="UP000092256">
    <property type="component" value="Unassembled WGS sequence"/>
</dbReference>
<comment type="caution">
    <text evidence="2">The sequence shown here is derived from an EMBL/GenBank/DDBJ whole genome shotgun (WGS) entry which is preliminary data.</text>
</comment>
<evidence type="ECO:0000313" key="2">
    <source>
        <dbReference type="EMBL" id="OBU69248.1"/>
    </source>
</evidence>
<proteinExistence type="predicted"/>
<protein>
    <submittedName>
        <fullName evidence="2">Uncharacterized protein</fullName>
    </submittedName>
</protein>
<evidence type="ECO:0000313" key="3">
    <source>
        <dbReference type="Proteomes" id="UP000092256"/>
    </source>
</evidence>
<feature type="compositionally biased region" description="Low complexity" evidence="1">
    <location>
        <begin position="33"/>
        <end position="49"/>
    </location>
</feature>